<dbReference type="PANTHER" id="PTHR33121">
    <property type="entry name" value="CYCLIC DI-GMP PHOSPHODIESTERASE PDEF"/>
    <property type="match status" value="1"/>
</dbReference>
<feature type="transmembrane region" description="Helical" evidence="1">
    <location>
        <begin position="50"/>
        <end position="76"/>
    </location>
</feature>
<dbReference type="SMART" id="SM00052">
    <property type="entry name" value="EAL"/>
    <property type="match status" value="1"/>
</dbReference>
<keyword evidence="4" id="KW-1185">Reference proteome</keyword>
<dbReference type="InterPro" id="IPR001633">
    <property type="entry name" value="EAL_dom"/>
</dbReference>
<dbReference type="KEGG" id="pin:Ping_0589"/>
<dbReference type="Proteomes" id="UP000000639">
    <property type="component" value="Chromosome"/>
</dbReference>
<feature type="domain" description="EAL" evidence="2">
    <location>
        <begin position="295"/>
        <end position="548"/>
    </location>
</feature>
<dbReference type="InterPro" id="IPR029787">
    <property type="entry name" value="Nucleotide_cyclase"/>
</dbReference>
<dbReference type="HOGENOM" id="CLU_000445_70_50_6"/>
<keyword evidence="1" id="KW-0472">Membrane</keyword>
<dbReference type="eggNOG" id="COG2199">
    <property type="taxonomic scope" value="Bacteria"/>
</dbReference>
<dbReference type="EMBL" id="CP000510">
    <property type="protein sequence ID" value="ABM02443.1"/>
    <property type="molecule type" value="Genomic_DNA"/>
</dbReference>
<keyword evidence="1" id="KW-1133">Transmembrane helix</keyword>
<dbReference type="PROSITE" id="PS50883">
    <property type="entry name" value="EAL"/>
    <property type="match status" value="1"/>
</dbReference>
<evidence type="ECO:0000313" key="3">
    <source>
        <dbReference type="EMBL" id="ABM02443.1"/>
    </source>
</evidence>
<dbReference type="OrthoDB" id="9804951at2"/>
<dbReference type="Gene3D" id="3.20.20.450">
    <property type="entry name" value="EAL domain"/>
    <property type="match status" value="1"/>
</dbReference>
<dbReference type="CDD" id="cd01948">
    <property type="entry name" value="EAL"/>
    <property type="match status" value="1"/>
</dbReference>
<accession>A1SSH8</accession>
<dbReference type="Pfam" id="PF00563">
    <property type="entry name" value="EAL"/>
    <property type="match status" value="1"/>
</dbReference>
<dbReference type="GO" id="GO:0071111">
    <property type="term" value="F:cyclic-guanylate-specific phosphodiesterase activity"/>
    <property type="evidence" value="ECO:0007669"/>
    <property type="project" value="InterPro"/>
</dbReference>
<proteinExistence type="predicted"/>
<dbReference type="RefSeq" id="WP_011769002.1">
    <property type="nucleotide sequence ID" value="NC_008709.1"/>
</dbReference>
<organism evidence="3 4">
    <name type="scientific">Psychromonas ingrahamii (strain DSM 17664 / CCUG 51855 / 37)</name>
    <dbReference type="NCBI Taxonomy" id="357804"/>
    <lineage>
        <taxon>Bacteria</taxon>
        <taxon>Pseudomonadati</taxon>
        <taxon>Pseudomonadota</taxon>
        <taxon>Gammaproteobacteria</taxon>
        <taxon>Alteromonadales</taxon>
        <taxon>Psychromonadaceae</taxon>
        <taxon>Psychromonas</taxon>
    </lineage>
</organism>
<name>A1SSH8_PSYIN</name>
<evidence type="ECO:0000256" key="1">
    <source>
        <dbReference type="SAM" id="Phobius"/>
    </source>
</evidence>
<dbReference type="InterPro" id="IPR043128">
    <property type="entry name" value="Rev_trsase/Diguanyl_cyclase"/>
</dbReference>
<evidence type="ECO:0000259" key="2">
    <source>
        <dbReference type="PROSITE" id="PS50883"/>
    </source>
</evidence>
<feature type="transmembrane region" description="Helical" evidence="1">
    <location>
        <begin position="20"/>
        <end position="38"/>
    </location>
</feature>
<feature type="transmembrane region" description="Helical" evidence="1">
    <location>
        <begin position="96"/>
        <end position="114"/>
    </location>
</feature>
<sequence length="554" mass="62495">MNMTRFFEWIEQYQLKIKILMIPLLAILIVSVYILVYMTGGIKFVYSHSMYVPIVLSGLVFGARGGILVGLISGLVLGPFMPIDVVTGEQQKMINWLYRTGFFTLIAFISGIAWDGVKTHIIQLNWILQHNASTRLPNQLALLKKIPLIVKEKSSHCTLILAVISLENSMELKNAFGLGVIQEIIQQLAKRLKDIEIKNYTYQIETSQLVILAVDSAQKNEAIYHEIAGISREPFTFNEIFIHVDIRMGISEFSQLVQAPIIYLQEAVRALAVAQERKIDRVTYSAEIKLHDTGNVAFLGELKKAIAEGELSMHYQPKIDIPTGNIHSVEALMRWNHPEKGNIPPCLFIPRAEQSTLINLLTEFALDEAIKQIVQWRQYDINIPVAVNISINDLLHPGFYNLIANLLDKYGVSGEFLELELTEGVMIIDMEKSNAELMKLKKLNISFSIDDFGTGYSSLQYLHLLPISFIKIDQSFVRRLPSERHGVSIVEATVMLANKMGIKAIAEGVENKESYDFLENIGCDIAQGYLISRPLPADDFTKFYLQCGGRYLPA</sequence>
<dbReference type="PANTHER" id="PTHR33121:SF70">
    <property type="entry name" value="SIGNALING PROTEIN YKOW"/>
    <property type="match status" value="1"/>
</dbReference>
<keyword evidence="1" id="KW-0812">Transmembrane</keyword>
<dbReference type="SMART" id="SM00267">
    <property type="entry name" value="GGDEF"/>
    <property type="match status" value="1"/>
</dbReference>
<dbReference type="AlphaFoldDB" id="A1SSH8"/>
<reference evidence="3 4" key="1">
    <citation type="submission" date="2007-01" db="EMBL/GenBank/DDBJ databases">
        <title>Complete sequence of Psychromonas ingrahamii 37.</title>
        <authorList>
            <consortium name="US DOE Joint Genome Institute"/>
            <person name="Copeland A."/>
            <person name="Lucas S."/>
            <person name="Lapidus A."/>
            <person name="Barry K."/>
            <person name="Detter J.C."/>
            <person name="Glavina del Rio T."/>
            <person name="Hammon N."/>
            <person name="Israni S."/>
            <person name="Dalin E."/>
            <person name="Tice H."/>
            <person name="Pitluck S."/>
            <person name="Thompson L.S."/>
            <person name="Brettin T."/>
            <person name="Bruce D."/>
            <person name="Han C."/>
            <person name="Tapia R."/>
            <person name="Schmutz J."/>
            <person name="Larimer F."/>
            <person name="Land M."/>
            <person name="Hauser L."/>
            <person name="Kyrpides N."/>
            <person name="Ivanova N."/>
            <person name="Staley J."/>
            <person name="Richardson P."/>
        </authorList>
    </citation>
    <scope>NUCLEOTIDE SEQUENCE [LARGE SCALE GENOMIC DNA]</scope>
    <source>
        <strain evidence="3 4">37</strain>
    </source>
</reference>
<evidence type="ECO:0000313" key="4">
    <source>
        <dbReference type="Proteomes" id="UP000000639"/>
    </source>
</evidence>
<gene>
    <name evidence="3" type="ordered locus">Ping_0589</name>
</gene>
<dbReference type="SUPFAM" id="SSF55073">
    <property type="entry name" value="Nucleotide cyclase"/>
    <property type="match status" value="1"/>
</dbReference>
<dbReference type="InterPro" id="IPR035919">
    <property type="entry name" value="EAL_sf"/>
</dbReference>
<protein>
    <submittedName>
        <fullName evidence="3">Diguanylate cyclase/phosphodiesterase</fullName>
    </submittedName>
</protein>
<dbReference type="InterPro" id="IPR050706">
    <property type="entry name" value="Cyclic-di-GMP_PDE-like"/>
</dbReference>
<dbReference type="InterPro" id="IPR000160">
    <property type="entry name" value="GGDEF_dom"/>
</dbReference>
<dbReference type="eggNOG" id="COG2200">
    <property type="taxonomic scope" value="Bacteria"/>
</dbReference>
<dbReference type="Gene3D" id="3.30.70.270">
    <property type="match status" value="1"/>
</dbReference>
<dbReference type="STRING" id="357804.Ping_0589"/>
<dbReference type="SUPFAM" id="SSF141868">
    <property type="entry name" value="EAL domain-like"/>
    <property type="match status" value="1"/>
</dbReference>
<dbReference type="Pfam" id="PF00990">
    <property type="entry name" value="GGDEF"/>
    <property type="match status" value="1"/>
</dbReference>